<dbReference type="SUPFAM" id="SSF55797">
    <property type="entry name" value="PR-1-like"/>
    <property type="match status" value="1"/>
</dbReference>
<dbReference type="InterPro" id="IPR035940">
    <property type="entry name" value="CAP_sf"/>
</dbReference>
<dbReference type="CDD" id="cd05379">
    <property type="entry name" value="CAP_bacterial"/>
    <property type="match status" value="1"/>
</dbReference>
<feature type="domain" description="SCP" evidence="2">
    <location>
        <begin position="171"/>
        <end position="285"/>
    </location>
</feature>
<dbReference type="Pfam" id="PF00188">
    <property type="entry name" value="CAP"/>
    <property type="match status" value="1"/>
</dbReference>
<accession>A0A1M4TSR0</accession>
<dbReference type="PANTHER" id="PTHR31157">
    <property type="entry name" value="SCP DOMAIN-CONTAINING PROTEIN"/>
    <property type="match status" value="1"/>
</dbReference>
<name>A0A1M4TSR0_STRHI</name>
<gene>
    <name evidence="3" type="ORF">SAMN05444320_101185</name>
</gene>
<evidence type="ECO:0000256" key="1">
    <source>
        <dbReference type="SAM" id="MobiDB-lite"/>
    </source>
</evidence>
<dbReference type="Gene3D" id="3.40.33.10">
    <property type="entry name" value="CAP"/>
    <property type="match status" value="1"/>
</dbReference>
<keyword evidence="4" id="KW-1185">Reference proteome</keyword>
<feature type="compositionally biased region" description="Basic and acidic residues" evidence="1">
    <location>
        <begin position="165"/>
        <end position="180"/>
    </location>
</feature>
<dbReference type="OrthoDB" id="8611574at2"/>
<dbReference type="PANTHER" id="PTHR31157:SF1">
    <property type="entry name" value="SCP DOMAIN-CONTAINING PROTEIN"/>
    <property type="match status" value="1"/>
</dbReference>
<sequence length="287" mass="29572">MRRHQGKGARNSREPDATKDDLVLRYRVLPGVRATRLTGPRRVAFGALVAGLVLVTAACDPTSPTVGGGAGSAVDPAVSAPAPVALSSTFAPSSTTPGSSTPAPSDSASATSSTPSSTASTPATPSAGATSPSGPATTAAPGTTRPRPPVSSSRPAPANPEMSEEERRVAELTNGERDRAGCPALRIDNRLNASARGHSADMAAQNYFDHRSLDGRSFADRIRAAGYPNPGAENISAGQTTPEAVVRGWMNSPGHRANILNCDLRALGVGMARGGSYRIYWTQNFGW</sequence>
<dbReference type="AlphaFoldDB" id="A0A1M4TSR0"/>
<feature type="compositionally biased region" description="Low complexity" evidence="1">
    <location>
        <begin position="89"/>
        <end position="160"/>
    </location>
</feature>
<dbReference type="EMBL" id="FQVN01000001">
    <property type="protein sequence ID" value="SHE47530.1"/>
    <property type="molecule type" value="Genomic_DNA"/>
</dbReference>
<organism evidence="3 4">
    <name type="scientific">Streptoalloteichus hindustanus</name>
    <dbReference type="NCBI Taxonomy" id="2017"/>
    <lineage>
        <taxon>Bacteria</taxon>
        <taxon>Bacillati</taxon>
        <taxon>Actinomycetota</taxon>
        <taxon>Actinomycetes</taxon>
        <taxon>Pseudonocardiales</taxon>
        <taxon>Pseudonocardiaceae</taxon>
        <taxon>Streptoalloteichus</taxon>
    </lineage>
</organism>
<protein>
    <submittedName>
        <fullName evidence="3">Uncharacterized conserved protein YkwD, contains CAP (CSP/antigen 5/PR1) domain</fullName>
    </submittedName>
</protein>
<evidence type="ECO:0000313" key="4">
    <source>
        <dbReference type="Proteomes" id="UP000184501"/>
    </source>
</evidence>
<dbReference type="Proteomes" id="UP000184501">
    <property type="component" value="Unassembled WGS sequence"/>
</dbReference>
<dbReference type="InterPro" id="IPR014044">
    <property type="entry name" value="CAP_dom"/>
</dbReference>
<feature type="region of interest" description="Disordered" evidence="1">
    <location>
        <begin position="89"/>
        <end position="183"/>
    </location>
</feature>
<proteinExistence type="predicted"/>
<evidence type="ECO:0000313" key="3">
    <source>
        <dbReference type="EMBL" id="SHE47530.1"/>
    </source>
</evidence>
<reference evidence="3 4" key="1">
    <citation type="submission" date="2016-11" db="EMBL/GenBank/DDBJ databases">
        <authorList>
            <person name="Jaros S."/>
            <person name="Januszkiewicz K."/>
            <person name="Wedrychowicz H."/>
        </authorList>
    </citation>
    <scope>NUCLEOTIDE SEQUENCE [LARGE SCALE GENOMIC DNA]</scope>
    <source>
        <strain evidence="3 4">DSM 44523</strain>
    </source>
</reference>
<evidence type="ECO:0000259" key="2">
    <source>
        <dbReference type="Pfam" id="PF00188"/>
    </source>
</evidence>
<dbReference type="STRING" id="2017.SAMN05444320_101185"/>